<proteinExistence type="predicted"/>
<dbReference type="AlphaFoldDB" id="A0AAV4HU40"/>
<comment type="caution">
    <text evidence="1">The sequence shown here is derived from an EMBL/GenBank/DDBJ whole genome shotgun (WGS) entry which is preliminary data.</text>
</comment>
<accession>A0AAV4HU40</accession>
<dbReference type="EMBL" id="BMAT01005879">
    <property type="protein sequence ID" value="GFS01352.1"/>
    <property type="molecule type" value="Genomic_DNA"/>
</dbReference>
<name>A0AAV4HU40_9GAST</name>
<protein>
    <submittedName>
        <fullName evidence="1">Uncharacterized protein</fullName>
    </submittedName>
</protein>
<organism evidence="1 2">
    <name type="scientific">Elysia marginata</name>
    <dbReference type="NCBI Taxonomy" id="1093978"/>
    <lineage>
        <taxon>Eukaryota</taxon>
        <taxon>Metazoa</taxon>
        <taxon>Spiralia</taxon>
        <taxon>Lophotrochozoa</taxon>
        <taxon>Mollusca</taxon>
        <taxon>Gastropoda</taxon>
        <taxon>Heterobranchia</taxon>
        <taxon>Euthyneura</taxon>
        <taxon>Panpulmonata</taxon>
        <taxon>Sacoglossa</taxon>
        <taxon>Placobranchoidea</taxon>
        <taxon>Plakobranchidae</taxon>
        <taxon>Elysia</taxon>
    </lineage>
</organism>
<sequence>MIDQRMRVIVDKQLASPRTTTAKPIALGTGFFKHNKKVALTVLWLPSCKTDQTPSASPGCHGRMVTSAVDAISMGVRKDASGPQFCLRDKY</sequence>
<evidence type="ECO:0000313" key="2">
    <source>
        <dbReference type="Proteomes" id="UP000762676"/>
    </source>
</evidence>
<keyword evidence="2" id="KW-1185">Reference proteome</keyword>
<gene>
    <name evidence="1" type="ORF">ElyMa_002836400</name>
</gene>
<dbReference type="Proteomes" id="UP000762676">
    <property type="component" value="Unassembled WGS sequence"/>
</dbReference>
<evidence type="ECO:0000313" key="1">
    <source>
        <dbReference type="EMBL" id="GFS01352.1"/>
    </source>
</evidence>
<reference evidence="1 2" key="1">
    <citation type="journal article" date="2021" name="Elife">
        <title>Chloroplast acquisition without the gene transfer in kleptoplastic sea slugs, Plakobranchus ocellatus.</title>
        <authorList>
            <person name="Maeda T."/>
            <person name="Takahashi S."/>
            <person name="Yoshida T."/>
            <person name="Shimamura S."/>
            <person name="Takaki Y."/>
            <person name="Nagai Y."/>
            <person name="Toyoda A."/>
            <person name="Suzuki Y."/>
            <person name="Arimoto A."/>
            <person name="Ishii H."/>
            <person name="Satoh N."/>
            <person name="Nishiyama T."/>
            <person name="Hasebe M."/>
            <person name="Maruyama T."/>
            <person name="Minagawa J."/>
            <person name="Obokata J."/>
            <person name="Shigenobu S."/>
        </authorList>
    </citation>
    <scope>NUCLEOTIDE SEQUENCE [LARGE SCALE GENOMIC DNA]</scope>
</reference>